<dbReference type="EMBL" id="MU006220">
    <property type="protein sequence ID" value="KAF2829793.1"/>
    <property type="molecule type" value="Genomic_DNA"/>
</dbReference>
<protein>
    <submittedName>
        <fullName evidence="1">Uncharacterized protein</fullName>
    </submittedName>
</protein>
<name>A0A6A7A9F7_9PLEO</name>
<sequence>MTSLMQKLAVAVQDQMQKKLTTANMVSYEIAAPTDPLLEDRVFEVACNIALDLASLLHTSNFHTWEFFRHAKTQEDALQRAPYLQKATYPYATCLDMAMSISSALKAALVQDRDLAAYADRVETATDCKVDVMLTSSRDIHCLTLIRLPNFCIVIDLCAQPTAFKVQLGTAFECQQQLDMLNQNFYSFPYAYVGNVKGARMLVDCSGYTTKTPGDFHFGLCPFHEITDTEYQRFLAFAVSANSGNRVSSVGNLPSRRTIQVRSIWNYEPKNQNITYSPFVDGTYIVNTLALRIDFVRQEMLLAIPYQDWLAKLDYAYYHERLSAYNDFTRCAYHLSDAIAFFKLSLGRKDHFDLPKRGMSTAVHIKLQMLDAVCARLGLPAGEMIRMAHVVYEVWVAALKERNEELNLCQRLLGAHI</sequence>
<accession>A0A6A7A9F7</accession>
<proteinExistence type="predicted"/>
<reference evidence="1" key="1">
    <citation type="journal article" date="2020" name="Stud. Mycol.">
        <title>101 Dothideomycetes genomes: a test case for predicting lifestyles and emergence of pathogens.</title>
        <authorList>
            <person name="Haridas S."/>
            <person name="Albert R."/>
            <person name="Binder M."/>
            <person name="Bloem J."/>
            <person name="Labutti K."/>
            <person name="Salamov A."/>
            <person name="Andreopoulos B."/>
            <person name="Baker S."/>
            <person name="Barry K."/>
            <person name="Bills G."/>
            <person name="Bluhm B."/>
            <person name="Cannon C."/>
            <person name="Castanera R."/>
            <person name="Culley D."/>
            <person name="Daum C."/>
            <person name="Ezra D."/>
            <person name="Gonzalez J."/>
            <person name="Henrissat B."/>
            <person name="Kuo A."/>
            <person name="Liang C."/>
            <person name="Lipzen A."/>
            <person name="Lutzoni F."/>
            <person name="Magnuson J."/>
            <person name="Mondo S."/>
            <person name="Nolan M."/>
            <person name="Ohm R."/>
            <person name="Pangilinan J."/>
            <person name="Park H.-J."/>
            <person name="Ramirez L."/>
            <person name="Alfaro M."/>
            <person name="Sun H."/>
            <person name="Tritt A."/>
            <person name="Yoshinaga Y."/>
            <person name="Zwiers L.-H."/>
            <person name="Turgeon B."/>
            <person name="Goodwin S."/>
            <person name="Spatafora J."/>
            <person name="Crous P."/>
            <person name="Grigoriev I."/>
        </authorList>
    </citation>
    <scope>NUCLEOTIDE SEQUENCE</scope>
    <source>
        <strain evidence="1">CBS 113818</strain>
    </source>
</reference>
<dbReference type="AlphaFoldDB" id="A0A6A7A9F7"/>
<evidence type="ECO:0000313" key="1">
    <source>
        <dbReference type="EMBL" id="KAF2829793.1"/>
    </source>
</evidence>
<evidence type="ECO:0000313" key="2">
    <source>
        <dbReference type="Proteomes" id="UP000799424"/>
    </source>
</evidence>
<gene>
    <name evidence="1" type="ORF">CC86DRAFT_453362</name>
</gene>
<keyword evidence="2" id="KW-1185">Reference proteome</keyword>
<organism evidence="1 2">
    <name type="scientific">Ophiobolus disseminans</name>
    <dbReference type="NCBI Taxonomy" id="1469910"/>
    <lineage>
        <taxon>Eukaryota</taxon>
        <taxon>Fungi</taxon>
        <taxon>Dikarya</taxon>
        <taxon>Ascomycota</taxon>
        <taxon>Pezizomycotina</taxon>
        <taxon>Dothideomycetes</taxon>
        <taxon>Pleosporomycetidae</taxon>
        <taxon>Pleosporales</taxon>
        <taxon>Pleosporineae</taxon>
        <taxon>Phaeosphaeriaceae</taxon>
        <taxon>Ophiobolus</taxon>
    </lineage>
</organism>
<dbReference type="Proteomes" id="UP000799424">
    <property type="component" value="Unassembled WGS sequence"/>
</dbReference>
<dbReference type="OrthoDB" id="3783521at2759"/>